<gene>
    <name evidence="1" type="ORF">PROQFM164_S02g001860</name>
</gene>
<dbReference type="EMBL" id="HG792016">
    <property type="protein sequence ID" value="CDM31709.1"/>
    <property type="molecule type" value="Genomic_DNA"/>
</dbReference>
<dbReference type="Proteomes" id="UP000030686">
    <property type="component" value="Unassembled WGS sequence"/>
</dbReference>
<accession>W6QC26</accession>
<name>W6QC26_PENRF</name>
<protein>
    <submittedName>
        <fullName evidence="1">Genomic scaffold, ProqFM164S02</fullName>
    </submittedName>
</protein>
<dbReference type="AlphaFoldDB" id="W6QC26"/>
<reference evidence="1" key="1">
    <citation type="journal article" date="2014" name="Nat. Commun.">
        <title>Multiple recent horizontal transfers of a large genomic region in cheese making fungi.</title>
        <authorList>
            <person name="Cheeseman K."/>
            <person name="Ropars J."/>
            <person name="Renault P."/>
            <person name="Dupont J."/>
            <person name="Gouzy J."/>
            <person name="Branca A."/>
            <person name="Abraham A.L."/>
            <person name="Ceppi M."/>
            <person name="Conseiller E."/>
            <person name="Debuchy R."/>
            <person name="Malagnac F."/>
            <person name="Goarin A."/>
            <person name="Silar P."/>
            <person name="Lacoste S."/>
            <person name="Sallet E."/>
            <person name="Bensimon A."/>
            <person name="Giraud T."/>
            <person name="Brygoo Y."/>
        </authorList>
    </citation>
    <scope>NUCLEOTIDE SEQUENCE [LARGE SCALE GENOMIC DNA]</scope>
    <source>
        <strain evidence="1">FM164</strain>
    </source>
</reference>
<evidence type="ECO:0000313" key="2">
    <source>
        <dbReference type="Proteomes" id="UP000030686"/>
    </source>
</evidence>
<sequence length="62" mass="6770">MCNKLREPTGGGMYEALNAAERADAYIRNPGGRHIYPLLMAAKKAAHRPIRYSVSSTISCCS</sequence>
<proteinExistence type="predicted"/>
<organism evidence="1 2">
    <name type="scientific">Penicillium roqueforti (strain FM164)</name>
    <dbReference type="NCBI Taxonomy" id="1365484"/>
    <lineage>
        <taxon>Eukaryota</taxon>
        <taxon>Fungi</taxon>
        <taxon>Dikarya</taxon>
        <taxon>Ascomycota</taxon>
        <taxon>Pezizomycotina</taxon>
        <taxon>Eurotiomycetes</taxon>
        <taxon>Eurotiomycetidae</taxon>
        <taxon>Eurotiales</taxon>
        <taxon>Aspergillaceae</taxon>
        <taxon>Penicillium</taxon>
    </lineage>
</organism>
<keyword evidence="2" id="KW-1185">Reference proteome</keyword>
<evidence type="ECO:0000313" key="1">
    <source>
        <dbReference type="EMBL" id="CDM31709.1"/>
    </source>
</evidence>